<proteinExistence type="predicted"/>
<dbReference type="Proteomes" id="UP000287033">
    <property type="component" value="Unassembled WGS sequence"/>
</dbReference>
<feature type="compositionally biased region" description="Basic and acidic residues" evidence="1">
    <location>
        <begin position="58"/>
        <end position="68"/>
    </location>
</feature>
<dbReference type="EMBL" id="BEZZ01000183">
    <property type="protein sequence ID" value="GCC27911.1"/>
    <property type="molecule type" value="Genomic_DNA"/>
</dbReference>
<dbReference type="AlphaFoldDB" id="A0A401SBZ6"/>
<organism evidence="2 3">
    <name type="scientific">Chiloscyllium punctatum</name>
    <name type="common">Brownbanded bambooshark</name>
    <name type="synonym">Hemiscyllium punctatum</name>
    <dbReference type="NCBI Taxonomy" id="137246"/>
    <lineage>
        <taxon>Eukaryota</taxon>
        <taxon>Metazoa</taxon>
        <taxon>Chordata</taxon>
        <taxon>Craniata</taxon>
        <taxon>Vertebrata</taxon>
        <taxon>Chondrichthyes</taxon>
        <taxon>Elasmobranchii</taxon>
        <taxon>Galeomorphii</taxon>
        <taxon>Galeoidea</taxon>
        <taxon>Orectolobiformes</taxon>
        <taxon>Hemiscylliidae</taxon>
        <taxon>Chiloscyllium</taxon>
    </lineage>
</organism>
<protein>
    <submittedName>
        <fullName evidence="2">Uncharacterized protein</fullName>
    </submittedName>
</protein>
<keyword evidence="3" id="KW-1185">Reference proteome</keyword>
<gene>
    <name evidence="2" type="ORF">chiPu_0006337</name>
</gene>
<sequence length="68" mass="7235">MAGEPRASTLRSRVGKTPVAGVRRTATTDQRLGVGTPASSDPERGYWQAVSRSGDTGEVFRRGDTGEQ</sequence>
<evidence type="ECO:0000313" key="3">
    <source>
        <dbReference type="Proteomes" id="UP000287033"/>
    </source>
</evidence>
<accession>A0A401SBZ6</accession>
<evidence type="ECO:0000256" key="1">
    <source>
        <dbReference type="SAM" id="MobiDB-lite"/>
    </source>
</evidence>
<comment type="caution">
    <text evidence="2">The sequence shown here is derived from an EMBL/GenBank/DDBJ whole genome shotgun (WGS) entry which is preliminary data.</text>
</comment>
<name>A0A401SBZ6_CHIPU</name>
<feature type="region of interest" description="Disordered" evidence="1">
    <location>
        <begin position="1"/>
        <end position="68"/>
    </location>
</feature>
<evidence type="ECO:0000313" key="2">
    <source>
        <dbReference type="EMBL" id="GCC27911.1"/>
    </source>
</evidence>
<reference evidence="2 3" key="1">
    <citation type="journal article" date="2018" name="Nat. Ecol. Evol.">
        <title>Shark genomes provide insights into elasmobranch evolution and the origin of vertebrates.</title>
        <authorList>
            <person name="Hara Y"/>
            <person name="Yamaguchi K"/>
            <person name="Onimaru K"/>
            <person name="Kadota M"/>
            <person name="Koyanagi M"/>
            <person name="Keeley SD"/>
            <person name="Tatsumi K"/>
            <person name="Tanaka K"/>
            <person name="Motone F"/>
            <person name="Kageyama Y"/>
            <person name="Nozu R"/>
            <person name="Adachi N"/>
            <person name="Nishimura O"/>
            <person name="Nakagawa R"/>
            <person name="Tanegashima C"/>
            <person name="Kiyatake I"/>
            <person name="Matsumoto R"/>
            <person name="Murakumo K"/>
            <person name="Nishida K"/>
            <person name="Terakita A"/>
            <person name="Kuratani S"/>
            <person name="Sato K"/>
            <person name="Hyodo S Kuraku.S."/>
        </authorList>
    </citation>
    <scope>NUCLEOTIDE SEQUENCE [LARGE SCALE GENOMIC DNA]</scope>
</reference>